<accession>A0A8J6T1T2</accession>
<comment type="caution">
    <text evidence="2">The sequence shown here is derived from an EMBL/GenBank/DDBJ whole genome shotgun (WGS) entry which is preliminary data.</text>
</comment>
<name>A0A8J6T1T2_9DELT</name>
<organism evidence="2 3">
    <name type="scientific">Candidatus Desulfacyla euxinica</name>
    <dbReference type="NCBI Taxonomy" id="2841693"/>
    <lineage>
        <taxon>Bacteria</taxon>
        <taxon>Deltaproteobacteria</taxon>
        <taxon>Candidatus Desulfacyla</taxon>
    </lineage>
</organism>
<evidence type="ECO:0000259" key="1">
    <source>
        <dbReference type="Pfam" id="PF00582"/>
    </source>
</evidence>
<dbReference type="Gene3D" id="3.40.50.620">
    <property type="entry name" value="HUPs"/>
    <property type="match status" value="1"/>
</dbReference>
<dbReference type="InterPro" id="IPR006016">
    <property type="entry name" value="UspA"/>
</dbReference>
<dbReference type="Pfam" id="PF00582">
    <property type="entry name" value="Usp"/>
    <property type="match status" value="1"/>
</dbReference>
<sequence>MPLSIFLHVFKPAHVPTSSVKTQINWQPYIDHARELGNQILVAAKDKAEKKGVKHVETAMTDGDPAEEIISYTKDHHFYMIVMGSRGTGSPNGSGLGSVSDKVSHGIDQTCTIVRK</sequence>
<dbReference type="PANTHER" id="PTHR31964">
    <property type="entry name" value="ADENINE NUCLEOTIDE ALPHA HYDROLASES-LIKE SUPERFAMILY PROTEIN"/>
    <property type="match status" value="1"/>
</dbReference>
<gene>
    <name evidence="2" type="ORF">H8E19_01845</name>
</gene>
<evidence type="ECO:0000313" key="3">
    <source>
        <dbReference type="Proteomes" id="UP000650524"/>
    </source>
</evidence>
<evidence type="ECO:0000313" key="2">
    <source>
        <dbReference type="EMBL" id="MBC8176120.1"/>
    </source>
</evidence>
<dbReference type="PANTHER" id="PTHR31964:SF113">
    <property type="entry name" value="USPA DOMAIN-CONTAINING PROTEIN"/>
    <property type="match status" value="1"/>
</dbReference>
<feature type="domain" description="UspA" evidence="1">
    <location>
        <begin position="6"/>
        <end position="115"/>
    </location>
</feature>
<dbReference type="AlphaFoldDB" id="A0A8J6T1T2"/>
<dbReference type="SUPFAM" id="SSF52402">
    <property type="entry name" value="Adenine nucleotide alpha hydrolases-like"/>
    <property type="match status" value="1"/>
</dbReference>
<dbReference type="Proteomes" id="UP000650524">
    <property type="component" value="Unassembled WGS sequence"/>
</dbReference>
<reference evidence="2 3" key="1">
    <citation type="submission" date="2020-08" db="EMBL/GenBank/DDBJ databases">
        <title>Bridging the membrane lipid divide: bacteria of the FCB group superphylum have the potential to synthesize archaeal ether lipids.</title>
        <authorList>
            <person name="Villanueva L."/>
            <person name="Von Meijenfeldt F.A.B."/>
            <person name="Westbye A.B."/>
            <person name="Yadav S."/>
            <person name="Hopmans E.C."/>
            <person name="Dutilh B.E."/>
            <person name="Sinninghe Damste J.S."/>
        </authorList>
    </citation>
    <scope>NUCLEOTIDE SEQUENCE [LARGE SCALE GENOMIC DNA]</scope>
    <source>
        <strain evidence="2">NIOZ-UU27</strain>
    </source>
</reference>
<protein>
    <submittedName>
        <fullName evidence="2">Universal stress protein</fullName>
    </submittedName>
</protein>
<proteinExistence type="predicted"/>
<dbReference type="CDD" id="cd00293">
    <property type="entry name" value="USP-like"/>
    <property type="match status" value="1"/>
</dbReference>
<dbReference type="InterPro" id="IPR014729">
    <property type="entry name" value="Rossmann-like_a/b/a_fold"/>
</dbReference>
<dbReference type="EMBL" id="JACNJD010000093">
    <property type="protein sequence ID" value="MBC8176120.1"/>
    <property type="molecule type" value="Genomic_DNA"/>
</dbReference>